<evidence type="ECO:0000313" key="2">
    <source>
        <dbReference type="EMBL" id="RQG96484.1"/>
    </source>
</evidence>
<keyword evidence="1" id="KW-0472">Membrane</keyword>
<keyword evidence="1" id="KW-0812">Transmembrane</keyword>
<keyword evidence="3" id="KW-1185">Reference proteome</keyword>
<sequence length="136" mass="13861">MSRSNRRGSLLLGALIVVFFLWSVPDTADVIAADPTSPTSVALVVAGALILVGGVAFVLAGVSDRLTVAGRTIEWWEFQGVGFAALGVYMAVSGLTQSSLASVLGVSMIVAGAGFLGFGLYRLRSGVPTEDAAASV</sequence>
<dbReference type="Proteomes" id="UP000282323">
    <property type="component" value="Unassembled WGS sequence"/>
</dbReference>
<accession>A0A3N6M777</accession>
<protein>
    <recommendedName>
        <fullName evidence="4">Integral membrane protein</fullName>
    </recommendedName>
</protein>
<dbReference type="EMBL" id="REGA01000003">
    <property type="protein sequence ID" value="RQG96484.1"/>
    <property type="molecule type" value="Genomic_DNA"/>
</dbReference>
<gene>
    <name evidence="2" type="ORF">EA473_05030</name>
</gene>
<comment type="caution">
    <text evidence="2">The sequence shown here is derived from an EMBL/GenBank/DDBJ whole genome shotgun (WGS) entry which is preliminary data.</text>
</comment>
<evidence type="ECO:0000256" key="1">
    <source>
        <dbReference type="SAM" id="Phobius"/>
    </source>
</evidence>
<evidence type="ECO:0000313" key="3">
    <source>
        <dbReference type="Proteomes" id="UP000282323"/>
    </source>
</evidence>
<proteinExistence type="predicted"/>
<dbReference type="OrthoDB" id="177271at2157"/>
<feature type="transmembrane region" description="Helical" evidence="1">
    <location>
        <begin position="75"/>
        <end position="92"/>
    </location>
</feature>
<feature type="transmembrane region" description="Helical" evidence="1">
    <location>
        <begin position="42"/>
        <end position="63"/>
    </location>
</feature>
<feature type="transmembrane region" description="Helical" evidence="1">
    <location>
        <begin position="98"/>
        <end position="121"/>
    </location>
</feature>
<dbReference type="AlphaFoldDB" id="A0A3N6M777"/>
<keyword evidence="1" id="KW-1133">Transmembrane helix</keyword>
<dbReference type="Pfam" id="PF25957">
    <property type="entry name" value="DUF7994"/>
    <property type="match status" value="1"/>
</dbReference>
<name>A0A3N6M777_NATCH</name>
<evidence type="ECO:0008006" key="4">
    <source>
        <dbReference type="Google" id="ProtNLM"/>
    </source>
</evidence>
<dbReference type="RefSeq" id="WP_124194557.1">
    <property type="nucleotide sequence ID" value="NZ_REGA01000003.1"/>
</dbReference>
<dbReference type="InterPro" id="IPR058307">
    <property type="entry name" value="DUF7994"/>
</dbReference>
<reference evidence="2 3" key="1">
    <citation type="submission" date="2018-10" db="EMBL/GenBank/DDBJ databases">
        <title>Natrarchaeobius chitinivorans gen. nov., sp. nov., and Natrarchaeobius haloalkaliphilus sp. nov., alkaliphilic, chitin-utilizing haloarchaea from hypersaline alkaline lakes.</title>
        <authorList>
            <person name="Sorokin D.Y."/>
            <person name="Elcheninov A.G."/>
            <person name="Kostrikina N.A."/>
            <person name="Bale N.J."/>
            <person name="Sinninghe Damste J.S."/>
            <person name="Khijniak T.V."/>
            <person name="Kublanov I.V."/>
            <person name="Toshchakov S.V."/>
        </authorList>
    </citation>
    <scope>NUCLEOTIDE SEQUENCE [LARGE SCALE GENOMIC DNA]</scope>
    <source>
        <strain evidence="2 3">AArcht4T</strain>
    </source>
</reference>
<organism evidence="2 3">
    <name type="scientific">Natrarchaeobius chitinivorans</name>
    <dbReference type="NCBI Taxonomy" id="1679083"/>
    <lineage>
        <taxon>Archaea</taxon>
        <taxon>Methanobacteriati</taxon>
        <taxon>Methanobacteriota</taxon>
        <taxon>Stenosarchaea group</taxon>
        <taxon>Halobacteria</taxon>
        <taxon>Halobacteriales</taxon>
        <taxon>Natrialbaceae</taxon>
        <taxon>Natrarchaeobius</taxon>
    </lineage>
</organism>